<evidence type="ECO:0000313" key="3">
    <source>
        <dbReference type="Proteomes" id="UP001262582"/>
    </source>
</evidence>
<evidence type="ECO:0000259" key="1">
    <source>
        <dbReference type="PROSITE" id="PS50943"/>
    </source>
</evidence>
<dbReference type="Pfam" id="PF01381">
    <property type="entry name" value="HTH_3"/>
    <property type="match status" value="1"/>
</dbReference>
<sequence length="90" mass="10529">MKIGDNIQEIREREKNYKRSYMASCLGISTRAYCNIENNITDITLTRLAQISDILDCDPLYILRYKEIKDDFITNLRNHDKPATNTVKSK</sequence>
<feature type="domain" description="HTH cro/C1-type" evidence="1">
    <location>
        <begin position="7"/>
        <end position="62"/>
    </location>
</feature>
<dbReference type="InterPro" id="IPR001387">
    <property type="entry name" value="Cro/C1-type_HTH"/>
</dbReference>
<proteinExistence type="predicted"/>
<accession>A0ABU3D7F2</accession>
<dbReference type="Gene3D" id="1.10.260.40">
    <property type="entry name" value="lambda repressor-like DNA-binding domains"/>
    <property type="match status" value="1"/>
</dbReference>
<keyword evidence="3" id="KW-1185">Reference proteome</keyword>
<gene>
    <name evidence="2" type="ORF">RM539_11995</name>
</gene>
<dbReference type="RefSeq" id="WP_311503642.1">
    <property type="nucleotide sequence ID" value="NZ_JAVRHK010000008.1"/>
</dbReference>
<dbReference type="SUPFAM" id="SSF47413">
    <property type="entry name" value="lambda repressor-like DNA-binding domains"/>
    <property type="match status" value="1"/>
</dbReference>
<dbReference type="CDD" id="cd00093">
    <property type="entry name" value="HTH_XRE"/>
    <property type="match status" value="1"/>
</dbReference>
<dbReference type="PROSITE" id="PS50943">
    <property type="entry name" value="HTH_CROC1"/>
    <property type="match status" value="1"/>
</dbReference>
<evidence type="ECO:0000313" key="2">
    <source>
        <dbReference type="EMBL" id="MDT0677299.1"/>
    </source>
</evidence>
<dbReference type="Proteomes" id="UP001262582">
    <property type="component" value="Unassembled WGS sequence"/>
</dbReference>
<comment type="caution">
    <text evidence="2">The sequence shown here is derived from an EMBL/GenBank/DDBJ whole genome shotgun (WGS) entry which is preliminary data.</text>
</comment>
<dbReference type="InterPro" id="IPR010982">
    <property type="entry name" value="Lambda_DNA-bd_dom_sf"/>
</dbReference>
<name>A0ABU3D7F2_9FLAO</name>
<dbReference type="EMBL" id="JAVRHK010000008">
    <property type="protein sequence ID" value="MDT0677299.1"/>
    <property type="molecule type" value="Genomic_DNA"/>
</dbReference>
<organism evidence="2 3">
    <name type="scientific">Autumnicola musiva</name>
    <dbReference type="NCBI Taxonomy" id="3075589"/>
    <lineage>
        <taxon>Bacteria</taxon>
        <taxon>Pseudomonadati</taxon>
        <taxon>Bacteroidota</taxon>
        <taxon>Flavobacteriia</taxon>
        <taxon>Flavobacteriales</taxon>
        <taxon>Flavobacteriaceae</taxon>
        <taxon>Autumnicola</taxon>
    </lineage>
</organism>
<dbReference type="SMART" id="SM00530">
    <property type="entry name" value="HTH_XRE"/>
    <property type="match status" value="1"/>
</dbReference>
<reference evidence="2 3" key="1">
    <citation type="submission" date="2023-09" db="EMBL/GenBank/DDBJ databases">
        <authorList>
            <person name="Rey-Velasco X."/>
        </authorList>
    </citation>
    <scope>NUCLEOTIDE SEQUENCE [LARGE SCALE GENOMIC DNA]</scope>
    <source>
        <strain evidence="2 3">F117</strain>
    </source>
</reference>
<protein>
    <submittedName>
        <fullName evidence="2">Helix-turn-helix transcriptional regulator</fullName>
    </submittedName>
</protein>